<accession>A0AC34FKJ2</accession>
<dbReference type="Proteomes" id="UP000887579">
    <property type="component" value="Unplaced"/>
</dbReference>
<evidence type="ECO:0000313" key="2">
    <source>
        <dbReference type="WBParaSite" id="ES5_v2.g17136.t1"/>
    </source>
</evidence>
<organism evidence="1 2">
    <name type="scientific">Panagrolaimus sp. ES5</name>
    <dbReference type="NCBI Taxonomy" id="591445"/>
    <lineage>
        <taxon>Eukaryota</taxon>
        <taxon>Metazoa</taxon>
        <taxon>Ecdysozoa</taxon>
        <taxon>Nematoda</taxon>
        <taxon>Chromadorea</taxon>
        <taxon>Rhabditida</taxon>
        <taxon>Tylenchina</taxon>
        <taxon>Panagrolaimomorpha</taxon>
        <taxon>Panagrolaimoidea</taxon>
        <taxon>Panagrolaimidae</taxon>
        <taxon>Panagrolaimus</taxon>
    </lineage>
</organism>
<evidence type="ECO:0000313" key="1">
    <source>
        <dbReference type="Proteomes" id="UP000887579"/>
    </source>
</evidence>
<proteinExistence type="predicted"/>
<dbReference type="WBParaSite" id="ES5_v2.g17136.t1">
    <property type="protein sequence ID" value="ES5_v2.g17136.t1"/>
    <property type="gene ID" value="ES5_v2.g17136"/>
</dbReference>
<reference evidence="2" key="1">
    <citation type="submission" date="2022-11" db="UniProtKB">
        <authorList>
            <consortium name="WormBaseParasite"/>
        </authorList>
    </citation>
    <scope>IDENTIFICATION</scope>
</reference>
<protein>
    <submittedName>
        <fullName evidence="2">PH domain-containing protein</fullName>
    </submittedName>
</protein>
<sequence>MEHHHHHEPRKFVLRTTCLKNGGFRKYQSLPPQEVFQHAYWVLGSEMDIKIKRKQTLFNRETDWMFLPVYLTTNKGLLFVYISNESGYVLRISSALKLSFEGTKKAKKRQQANGPNFTYFATIVLQFHFGELHLRFNDCENLRPWRAILLAAHQSQNGISKIGEFVAREIFGSTSLESVVSTQSVYPEADDKDKAERVEIHRHALVSSPESNAVDNGNGSASSTAVTSTRGQSSAHSKSPGLKSVSDVIPYNEADELIGTLPYNEGDEMNGDFYLAPKGFRSIESESNESLLGQDVQVPYTAFSPSLATSKSQLTSEVDVTFNSSASAFKDSAPAPPYTPFSPSHEETSKFHLSSETDVSFNSLLAREDLATPAAATSTSSRVSLSKPTHIPSQTSPKHLDVLEFAARKDSAAPSTSTRVSLSKPAQIAIETSPKRFEVFESSALKDSIAAPSMSTRIPLSKPPQIAIETSPKHLEVLEFWHQKRTEPNGLDRTEPNGLDGDGFPIKNSANTLKSKYDEAAPKPTPLKVSFAPICTFESVGEESQEKVAIANGVKSNEMIKEGGYVPRKPISVPNKAKRSKMLEFWRQKETESGGLPISYSNSEI</sequence>
<name>A0AC34FKJ2_9BILA</name>